<evidence type="ECO:0000313" key="9">
    <source>
        <dbReference type="EMBL" id="WPR91020.1"/>
    </source>
</evidence>
<dbReference type="PROSITE" id="PS51257">
    <property type="entry name" value="PROKAR_LIPOPROTEIN"/>
    <property type="match status" value="1"/>
</dbReference>
<proteinExistence type="inferred from homology"/>
<protein>
    <recommendedName>
        <fullName evidence="6">Peptidyl-prolyl cis-trans isomerase</fullName>
        <ecNumber evidence="6">5.2.1.8</ecNumber>
    </recommendedName>
</protein>
<dbReference type="Gene3D" id="3.10.50.40">
    <property type="match status" value="1"/>
</dbReference>
<dbReference type="PROSITE" id="PS50059">
    <property type="entry name" value="FKBP_PPIASE"/>
    <property type="match status" value="1"/>
</dbReference>
<gene>
    <name evidence="9" type="ORF">SM116_06930</name>
</gene>
<dbReference type="InterPro" id="IPR046357">
    <property type="entry name" value="PPIase_dom_sf"/>
</dbReference>
<evidence type="ECO:0000256" key="6">
    <source>
        <dbReference type="RuleBase" id="RU003915"/>
    </source>
</evidence>
<feature type="domain" description="PPIase FKBP-type" evidence="8">
    <location>
        <begin position="225"/>
        <end position="311"/>
    </location>
</feature>
<dbReference type="Proteomes" id="UP001323798">
    <property type="component" value="Chromosome"/>
</dbReference>
<feature type="signal peptide" evidence="7">
    <location>
        <begin position="1"/>
        <end position="30"/>
    </location>
</feature>
<dbReference type="EC" id="5.2.1.8" evidence="6"/>
<keyword evidence="3 5" id="KW-0697">Rotamase</keyword>
<evidence type="ECO:0000259" key="8">
    <source>
        <dbReference type="PROSITE" id="PS50059"/>
    </source>
</evidence>
<accession>A0ABZ0SRF3</accession>
<reference evidence="9 10" key="1">
    <citation type="submission" date="2023-11" db="EMBL/GenBank/DDBJ databases">
        <title>Genome sequence of Microbacterium rhizosphaerae KACC 19337.</title>
        <authorList>
            <person name="Choi H."/>
            <person name="Kim S."/>
            <person name="Kim Y."/>
            <person name="Kwon S.-W."/>
            <person name="Heo J."/>
        </authorList>
    </citation>
    <scope>NUCLEOTIDE SEQUENCE [LARGE SCALE GENOMIC DNA]</scope>
    <source>
        <strain evidence="9 10">KACC 19337</strain>
    </source>
</reference>
<evidence type="ECO:0000313" key="10">
    <source>
        <dbReference type="Proteomes" id="UP001323798"/>
    </source>
</evidence>
<dbReference type="SUPFAM" id="SSF54534">
    <property type="entry name" value="FKBP-like"/>
    <property type="match status" value="1"/>
</dbReference>
<keyword evidence="4 5" id="KW-0413">Isomerase</keyword>
<evidence type="ECO:0000256" key="5">
    <source>
        <dbReference type="PROSITE-ProRule" id="PRU00277"/>
    </source>
</evidence>
<evidence type="ECO:0000256" key="4">
    <source>
        <dbReference type="ARBA" id="ARBA00023235"/>
    </source>
</evidence>
<keyword evidence="7" id="KW-0732">Signal</keyword>
<sequence>MRIRPIAALSAAAVAALLLAGCSSSPTPTASPSASAGADLCSAVAAGGDAVKAVKVTGDVGSEASATFDKPLSVSKIQRTVVTEGTGQKVKAGDLVQYALTAYNTETGAKLGSVGYKKGEVLPSQISADSPLGQVFGCAPVGTRVVAAFPSTETAPGEVYVLDLLKVVPAKAWGADQSASTAGLPTVKLAKDGEPSISMPKGATAPTETKIVTLKKGDGETVASGDQVLVQYKGVLWNDGKEFDSSWKRGTPASFQTTGVVKGFQKALEGQTVGSQVLVVIPPADGYGSKAQGSIPANSTLVFVVDILGTQHTTSQ</sequence>
<dbReference type="PANTHER" id="PTHR43811:SF19">
    <property type="entry name" value="39 KDA FK506-BINDING NUCLEAR PROTEIN"/>
    <property type="match status" value="1"/>
</dbReference>
<dbReference type="EMBL" id="CP139368">
    <property type="protein sequence ID" value="WPR91020.1"/>
    <property type="molecule type" value="Genomic_DNA"/>
</dbReference>
<evidence type="ECO:0000256" key="1">
    <source>
        <dbReference type="ARBA" id="ARBA00000971"/>
    </source>
</evidence>
<dbReference type="GO" id="GO:0003755">
    <property type="term" value="F:peptidyl-prolyl cis-trans isomerase activity"/>
    <property type="evidence" value="ECO:0007669"/>
    <property type="project" value="UniProtKB-EC"/>
</dbReference>
<organism evidence="9 10">
    <name type="scientific">Microbacterium rhizosphaerae</name>
    <dbReference type="NCBI Taxonomy" id="1678237"/>
    <lineage>
        <taxon>Bacteria</taxon>
        <taxon>Bacillati</taxon>
        <taxon>Actinomycetota</taxon>
        <taxon>Actinomycetes</taxon>
        <taxon>Micrococcales</taxon>
        <taxon>Microbacteriaceae</taxon>
        <taxon>Microbacterium</taxon>
    </lineage>
</organism>
<dbReference type="RefSeq" id="WP_320943723.1">
    <property type="nucleotide sequence ID" value="NZ_BAABEU010000004.1"/>
</dbReference>
<name>A0ABZ0SRF3_9MICO</name>
<evidence type="ECO:0000256" key="2">
    <source>
        <dbReference type="ARBA" id="ARBA00006577"/>
    </source>
</evidence>
<evidence type="ECO:0000256" key="3">
    <source>
        <dbReference type="ARBA" id="ARBA00023110"/>
    </source>
</evidence>
<keyword evidence="10" id="KW-1185">Reference proteome</keyword>
<comment type="catalytic activity">
    <reaction evidence="1 5 6">
        <text>[protein]-peptidylproline (omega=180) = [protein]-peptidylproline (omega=0)</text>
        <dbReference type="Rhea" id="RHEA:16237"/>
        <dbReference type="Rhea" id="RHEA-COMP:10747"/>
        <dbReference type="Rhea" id="RHEA-COMP:10748"/>
        <dbReference type="ChEBI" id="CHEBI:83833"/>
        <dbReference type="ChEBI" id="CHEBI:83834"/>
        <dbReference type="EC" id="5.2.1.8"/>
    </reaction>
</comment>
<dbReference type="Pfam" id="PF00254">
    <property type="entry name" value="FKBP_C"/>
    <property type="match status" value="1"/>
</dbReference>
<dbReference type="InterPro" id="IPR001179">
    <property type="entry name" value="PPIase_FKBP_dom"/>
</dbReference>
<evidence type="ECO:0000256" key="7">
    <source>
        <dbReference type="SAM" id="SignalP"/>
    </source>
</evidence>
<dbReference type="PANTHER" id="PTHR43811">
    <property type="entry name" value="FKBP-TYPE PEPTIDYL-PROLYL CIS-TRANS ISOMERASE FKPA"/>
    <property type="match status" value="1"/>
</dbReference>
<feature type="chain" id="PRO_5047156544" description="Peptidyl-prolyl cis-trans isomerase" evidence="7">
    <location>
        <begin position="31"/>
        <end position="316"/>
    </location>
</feature>
<comment type="similarity">
    <text evidence="2 6">Belongs to the FKBP-type PPIase family.</text>
</comment>